<gene>
    <name evidence="1" type="ORF">KL859_33400</name>
</gene>
<accession>A0ABS6HYJ8</accession>
<sequence length="326" mass="35045">MKWILGTVALLAVIGVTVAITVFVTGGNARVPSDQPPSADAPASGIASVNDVGPIAVLTEDPTCMAQHPIFSEWLSKIRNGWENRDPTIPAAAWTPELRTQYSEVAQAMRAAADKLESLVKLTPHRVMRELYEQWIAYARAFADSVPDYSAKDDPLAGVTITAADAIGNICAAIGYGSAAARGPLVPSLPAPSQVSSVSDTNQPRRFMLNENPVCADWFKTLKEFDADTANWRTTDPNIPSSEWSPEQRKINEDVTPVMERLTNQLLTLGQVSGDPVLRDFAEMSSQYRNAYVQALTTYTPADKHLASASIKLAGLVASACEAAAS</sequence>
<dbReference type="RefSeq" id="WP_214311062.1">
    <property type="nucleotide sequence ID" value="NZ_JAHBOJ010000001.1"/>
</dbReference>
<dbReference type="Proteomes" id="UP000696413">
    <property type="component" value="Unassembled WGS sequence"/>
</dbReference>
<evidence type="ECO:0000313" key="1">
    <source>
        <dbReference type="EMBL" id="MBU8827744.1"/>
    </source>
</evidence>
<reference evidence="1 2" key="1">
    <citation type="submission" date="2021-05" db="EMBL/GenBank/DDBJ databases">
        <title>Draft Genome Sequences of Clinical Respiratory Isolates of Mycobacterium goodii Recovered in Ireland.</title>
        <authorList>
            <person name="Flanagan P.R."/>
            <person name="Mok S."/>
            <person name="Roycroft E."/>
            <person name="Rogers T.R."/>
            <person name="Fitzgibbon M."/>
        </authorList>
    </citation>
    <scope>NUCLEOTIDE SEQUENCE [LARGE SCALE GENOMIC DNA]</scope>
    <source>
        <strain evidence="1 2">14IE55</strain>
    </source>
</reference>
<protein>
    <submittedName>
        <fullName evidence="1">Uncharacterized protein</fullName>
    </submittedName>
</protein>
<dbReference type="EMBL" id="JAHBOM010000056">
    <property type="protein sequence ID" value="MBU8827744.1"/>
    <property type="molecule type" value="Genomic_DNA"/>
</dbReference>
<organism evidence="1 2">
    <name type="scientific">Mycolicibacterium goodii</name>
    <name type="common">Mycobacterium goodii</name>
    <dbReference type="NCBI Taxonomy" id="134601"/>
    <lineage>
        <taxon>Bacteria</taxon>
        <taxon>Bacillati</taxon>
        <taxon>Actinomycetota</taxon>
        <taxon>Actinomycetes</taxon>
        <taxon>Mycobacteriales</taxon>
        <taxon>Mycobacteriaceae</taxon>
        <taxon>Mycolicibacterium</taxon>
    </lineage>
</organism>
<keyword evidence="2" id="KW-1185">Reference proteome</keyword>
<evidence type="ECO:0000313" key="2">
    <source>
        <dbReference type="Proteomes" id="UP000696413"/>
    </source>
</evidence>
<name>A0ABS6HYJ8_MYCGD</name>
<comment type="caution">
    <text evidence="1">The sequence shown here is derived from an EMBL/GenBank/DDBJ whole genome shotgun (WGS) entry which is preliminary data.</text>
</comment>
<proteinExistence type="predicted"/>